<organism evidence="10 11">
    <name type="scientific">Torulaspora delbrueckii</name>
    <name type="common">Yeast</name>
    <name type="synonym">Candida colliculosa</name>
    <dbReference type="NCBI Taxonomy" id="4950"/>
    <lineage>
        <taxon>Eukaryota</taxon>
        <taxon>Fungi</taxon>
        <taxon>Dikarya</taxon>
        <taxon>Ascomycota</taxon>
        <taxon>Saccharomycotina</taxon>
        <taxon>Saccharomycetes</taxon>
        <taxon>Saccharomycetales</taxon>
        <taxon>Saccharomycetaceae</taxon>
        <taxon>Torulaspora</taxon>
    </lineage>
</organism>
<dbReference type="InterPro" id="IPR036259">
    <property type="entry name" value="MFS_trans_sf"/>
</dbReference>
<evidence type="ECO:0000256" key="4">
    <source>
        <dbReference type="ARBA" id="ARBA00022692"/>
    </source>
</evidence>
<comment type="similarity">
    <text evidence="2">Belongs to the major facilitator superfamily. Sugar transporter (TC 2.A.1.1) family.</text>
</comment>
<dbReference type="InterPro" id="IPR005828">
    <property type="entry name" value="MFS_sugar_transport-like"/>
</dbReference>
<gene>
    <name evidence="10" type="primary">TDEL0E04520</name>
    <name evidence="10" type="ORF">TDEL_0E04520</name>
</gene>
<dbReference type="InterPro" id="IPR020846">
    <property type="entry name" value="MFS_dom"/>
</dbReference>
<keyword evidence="11" id="KW-1185">Reference proteome</keyword>
<proteinExistence type="inferred from homology"/>
<keyword evidence="6 8" id="KW-0472">Membrane</keyword>
<evidence type="ECO:0000313" key="11">
    <source>
        <dbReference type="Proteomes" id="UP000005627"/>
    </source>
</evidence>
<dbReference type="STRING" id="1076872.G8ZVQ1"/>
<feature type="region of interest" description="Disordered" evidence="7">
    <location>
        <begin position="477"/>
        <end position="500"/>
    </location>
</feature>
<dbReference type="FunCoup" id="G8ZVQ1">
    <property type="interactions" value="59"/>
</dbReference>
<dbReference type="HOGENOM" id="CLU_001265_46_12_1"/>
<dbReference type="OrthoDB" id="2153661at2759"/>
<dbReference type="SUPFAM" id="SSF103473">
    <property type="entry name" value="MFS general substrate transporter"/>
    <property type="match status" value="1"/>
</dbReference>
<evidence type="ECO:0000313" key="10">
    <source>
        <dbReference type="EMBL" id="CCE92695.1"/>
    </source>
</evidence>
<dbReference type="RefSeq" id="XP_003681906.1">
    <property type="nucleotide sequence ID" value="XM_003681858.1"/>
</dbReference>
<dbReference type="eggNOG" id="KOG0252">
    <property type="taxonomic scope" value="Eukaryota"/>
</dbReference>
<feature type="transmembrane region" description="Helical" evidence="8">
    <location>
        <begin position="29"/>
        <end position="47"/>
    </location>
</feature>
<evidence type="ECO:0000256" key="3">
    <source>
        <dbReference type="ARBA" id="ARBA00022448"/>
    </source>
</evidence>
<comment type="subcellular location">
    <subcellularLocation>
        <location evidence="1">Membrane</location>
        <topology evidence="1">Multi-pass membrane protein</topology>
    </subcellularLocation>
</comment>
<reference evidence="10 11" key="1">
    <citation type="journal article" date="2011" name="Proc. Natl. Acad. Sci. U.S.A.">
        <title>Evolutionary erosion of yeast sex chromosomes by mating-type switching accidents.</title>
        <authorList>
            <person name="Gordon J.L."/>
            <person name="Armisen D."/>
            <person name="Proux-Wera E."/>
            <person name="Oheigeartaigh S.S."/>
            <person name="Byrne K.P."/>
            <person name="Wolfe K.H."/>
        </authorList>
    </citation>
    <scope>NUCLEOTIDE SEQUENCE [LARGE SCALE GENOMIC DNA]</scope>
    <source>
        <strain evidence="11">ATCC 10662 / CBS 1146 / NBRC 0425 / NCYC 2629 / NRRL Y-866</strain>
    </source>
</reference>
<dbReference type="KEGG" id="tdl:TDEL_0E04520"/>
<dbReference type="FunFam" id="1.20.1250.20:FF:000140">
    <property type="entry name" value="Putative MFS phospholipid transporter"/>
    <property type="match status" value="1"/>
</dbReference>
<dbReference type="Pfam" id="PF00083">
    <property type="entry name" value="Sugar_tr"/>
    <property type="match status" value="1"/>
</dbReference>
<dbReference type="Gene3D" id="1.20.1250.20">
    <property type="entry name" value="MFS general substrate transporter like domains"/>
    <property type="match status" value="1"/>
</dbReference>
<keyword evidence="4 8" id="KW-0812">Transmembrane</keyword>
<evidence type="ECO:0000256" key="6">
    <source>
        <dbReference type="ARBA" id="ARBA00023136"/>
    </source>
</evidence>
<evidence type="ECO:0000259" key="9">
    <source>
        <dbReference type="PROSITE" id="PS50850"/>
    </source>
</evidence>
<evidence type="ECO:0000256" key="1">
    <source>
        <dbReference type="ARBA" id="ARBA00004141"/>
    </source>
</evidence>
<evidence type="ECO:0000256" key="8">
    <source>
        <dbReference type="SAM" id="Phobius"/>
    </source>
</evidence>
<feature type="transmembrane region" description="Helical" evidence="8">
    <location>
        <begin position="204"/>
        <end position="223"/>
    </location>
</feature>
<dbReference type="InParanoid" id="G8ZVQ1"/>
<feature type="compositionally biased region" description="Basic and acidic residues" evidence="7">
    <location>
        <begin position="486"/>
        <end position="499"/>
    </location>
</feature>
<dbReference type="GO" id="GO:0005886">
    <property type="term" value="C:plasma membrane"/>
    <property type="evidence" value="ECO:0007669"/>
    <property type="project" value="EnsemblFungi"/>
</dbReference>
<dbReference type="CDD" id="cd17364">
    <property type="entry name" value="MFS_PhT"/>
    <property type="match status" value="1"/>
</dbReference>
<keyword evidence="3" id="KW-0813">Transport</keyword>
<dbReference type="PANTHER" id="PTHR23508:SF10">
    <property type="entry name" value="CARBOXYLIC ACID TRANSPORTER PROTEIN HOMOLOG"/>
    <property type="match status" value="1"/>
</dbReference>
<sequence>MSSIIDRKPIQYDAEVRRQRVNDPKKKQMIHIIAIVASGFALISDGYQNNAMSMLNKLFPQLYGSAEYSSEISTRVSNASLVGTIIGQVGMGIGCDYMGRKWSILTGTVLLVVGSLLCAASHGNTVSGMFWMLTVMRGMVGVGVGSEYPSASVSANEASNEYSEKRRGGLMVLVTNLPLSLGGPFASIVFLIVYSICGKHHLEAIWRTMFALGCFWPLSIFYFRWKMATNELYKKGRFQSKIPLWLIIKFNWKPILGTCGAWFMFDFVTFPNGIFSGTIIASVIGGTKDLKKICEWNLLLGIIAIPGVFVGAWLCDRIGRKYTLIFGFTGYIIFGLIIGCAYEQLSNITPLFIVFYGLMNSMGNAGPGDMMGVTSSESFPTAVRGTLYGLSAAIGKVGAVAGTQSFQPIRDKIGPRYTFIIAAVCGLVGILFAWLFIPHSRENDLMELDIKFYNYLIENGWQGKMGFDEDQQSSTVMYVEEDSDDSQSKRNPENDKKDGFVTTVDPRRLKFVYSSLIIEL</sequence>
<feature type="transmembrane region" description="Helical" evidence="8">
    <location>
        <begin position="169"/>
        <end position="192"/>
    </location>
</feature>
<keyword evidence="5 8" id="KW-1133">Transmembrane helix</keyword>
<feature type="transmembrane region" description="Helical" evidence="8">
    <location>
        <begin position="102"/>
        <end position="122"/>
    </location>
</feature>
<dbReference type="PROSITE" id="PS50850">
    <property type="entry name" value="MFS"/>
    <property type="match status" value="1"/>
</dbReference>
<feature type="transmembrane region" description="Helical" evidence="8">
    <location>
        <begin position="417"/>
        <end position="437"/>
    </location>
</feature>
<dbReference type="GO" id="GO:0046943">
    <property type="term" value="F:carboxylic acid transmembrane transporter activity"/>
    <property type="evidence" value="ECO:0007669"/>
    <property type="project" value="TreeGrafter"/>
</dbReference>
<accession>G8ZVQ1</accession>
<evidence type="ECO:0000256" key="7">
    <source>
        <dbReference type="SAM" id="MobiDB-lite"/>
    </source>
</evidence>
<feature type="domain" description="Major facilitator superfamily (MFS) profile" evidence="9">
    <location>
        <begin position="34"/>
        <end position="441"/>
    </location>
</feature>
<evidence type="ECO:0000256" key="5">
    <source>
        <dbReference type="ARBA" id="ARBA00022989"/>
    </source>
</evidence>
<dbReference type="EMBL" id="HE616746">
    <property type="protein sequence ID" value="CCE92695.1"/>
    <property type="molecule type" value="Genomic_DNA"/>
</dbReference>
<dbReference type="PANTHER" id="PTHR23508">
    <property type="entry name" value="CARBOXYLIC ACID TRANSPORTER PROTEIN HOMOLOG"/>
    <property type="match status" value="1"/>
</dbReference>
<evidence type="ECO:0000256" key="2">
    <source>
        <dbReference type="ARBA" id="ARBA00010992"/>
    </source>
</evidence>
<feature type="transmembrane region" description="Helical" evidence="8">
    <location>
        <begin position="296"/>
        <end position="315"/>
    </location>
</feature>
<dbReference type="GO" id="GO:0015169">
    <property type="term" value="F:glycerol-3-phosphate transmembrane transporter activity"/>
    <property type="evidence" value="ECO:0007669"/>
    <property type="project" value="EnsemblFungi"/>
</dbReference>
<feature type="transmembrane region" description="Helical" evidence="8">
    <location>
        <begin position="322"/>
        <end position="342"/>
    </location>
</feature>
<name>G8ZVQ1_TORDE</name>
<protein>
    <recommendedName>
        <fullName evidence="9">Major facilitator superfamily (MFS) profile domain-containing protein</fullName>
    </recommendedName>
</protein>
<dbReference type="GeneID" id="11504096"/>
<dbReference type="Proteomes" id="UP000005627">
    <property type="component" value="Chromosome 5"/>
</dbReference>
<feature type="transmembrane region" description="Helical" evidence="8">
    <location>
        <begin position="244"/>
        <end position="265"/>
    </location>
</feature>
<dbReference type="AlphaFoldDB" id="G8ZVQ1"/>
<dbReference type="GO" id="GO:0001406">
    <property type="term" value="F:glycerophosphodiester transmembrane transporter activity"/>
    <property type="evidence" value="ECO:0007669"/>
    <property type="project" value="EnsemblFungi"/>
</dbReference>